<dbReference type="AlphaFoldDB" id="A0A0C3LM67"/>
<reference evidence="1 2" key="1">
    <citation type="submission" date="2014-04" db="EMBL/GenBank/DDBJ databases">
        <authorList>
            <consortium name="DOE Joint Genome Institute"/>
            <person name="Kuo A."/>
            <person name="Girlanda M."/>
            <person name="Perotto S."/>
            <person name="Kohler A."/>
            <person name="Nagy L.G."/>
            <person name="Floudas D."/>
            <person name="Copeland A."/>
            <person name="Barry K.W."/>
            <person name="Cichocki N."/>
            <person name="Veneault-Fourrey C."/>
            <person name="LaButti K."/>
            <person name="Lindquist E.A."/>
            <person name="Lipzen A."/>
            <person name="Lundell T."/>
            <person name="Morin E."/>
            <person name="Murat C."/>
            <person name="Sun H."/>
            <person name="Tunlid A."/>
            <person name="Henrissat B."/>
            <person name="Grigoriev I.V."/>
            <person name="Hibbett D.S."/>
            <person name="Martin F."/>
            <person name="Nordberg H.P."/>
            <person name="Cantor M.N."/>
            <person name="Hua S.X."/>
        </authorList>
    </citation>
    <scope>NUCLEOTIDE SEQUENCE [LARGE SCALE GENOMIC DNA]</scope>
    <source>
        <strain evidence="1 2">MUT 4182</strain>
    </source>
</reference>
<keyword evidence="2" id="KW-1185">Reference proteome</keyword>
<organism evidence="1 2">
    <name type="scientific">Tulasnella calospora MUT 4182</name>
    <dbReference type="NCBI Taxonomy" id="1051891"/>
    <lineage>
        <taxon>Eukaryota</taxon>
        <taxon>Fungi</taxon>
        <taxon>Dikarya</taxon>
        <taxon>Basidiomycota</taxon>
        <taxon>Agaricomycotina</taxon>
        <taxon>Agaricomycetes</taxon>
        <taxon>Cantharellales</taxon>
        <taxon>Tulasnellaceae</taxon>
        <taxon>Tulasnella</taxon>
    </lineage>
</organism>
<proteinExistence type="predicted"/>
<reference evidence="2" key="2">
    <citation type="submission" date="2015-01" db="EMBL/GenBank/DDBJ databases">
        <title>Evolutionary Origins and Diversification of the Mycorrhizal Mutualists.</title>
        <authorList>
            <consortium name="DOE Joint Genome Institute"/>
            <consortium name="Mycorrhizal Genomics Consortium"/>
            <person name="Kohler A."/>
            <person name="Kuo A."/>
            <person name="Nagy L.G."/>
            <person name="Floudas D."/>
            <person name="Copeland A."/>
            <person name="Barry K.W."/>
            <person name="Cichocki N."/>
            <person name="Veneault-Fourrey C."/>
            <person name="LaButti K."/>
            <person name="Lindquist E.A."/>
            <person name="Lipzen A."/>
            <person name="Lundell T."/>
            <person name="Morin E."/>
            <person name="Murat C."/>
            <person name="Riley R."/>
            <person name="Ohm R."/>
            <person name="Sun H."/>
            <person name="Tunlid A."/>
            <person name="Henrissat B."/>
            <person name="Grigoriev I.V."/>
            <person name="Hibbett D.S."/>
            <person name="Martin F."/>
        </authorList>
    </citation>
    <scope>NUCLEOTIDE SEQUENCE [LARGE SCALE GENOMIC DNA]</scope>
    <source>
        <strain evidence="2">MUT 4182</strain>
    </source>
</reference>
<dbReference type="HOGENOM" id="CLU_2656270_0_0_1"/>
<gene>
    <name evidence="1" type="ORF">M407DRAFT_245185</name>
</gene>
<accession>A0A0C3LM67</accession>
<name>A0A0C3LM67_9AGAM</name>
<sequence>MIQSCYSVERSLPRLTSSPGWSKCEAFSRIWTPIARYGHLHTWGQLRLIGPMCGEVSTLLEGQSLTRANTLCERKQ</sequence>
<dbReference type="EMBL" id="KN823110">
    <property type="protein sequence ID" value="KIO22417.1"/>
    <property type="molecule type" value="Genomic_DNA"/>
</dbReference>
<protein>
    <submittedName>
        <fullName evidence="1">Uncharacterized protein</fullName>
    </submittedName>
</protein>
<dbReference type="Proteomes" id="UP000054248">
    <property type="component" value="Unassembled WGS sequence"/>
</dbReference>
<evidence type="ECO:0000313" key="1">
    <source>
        <dbReference type="EMBL" id="KIO22417.1"/>
    </source>
</evidence>
<evidence type="ECO:0000313" key="2">
    <source>
        <dbReference type="Proteomes" id="UP000054248"/>
    </source>
</evidence>